<accession>A0ABR0AHS5</accession>
<dbReference type="Proteomes" id="UP001234178">
    <property type="component" value="Unassembled WGS sequence"/>
</dbReference>
<protein>
    <submittedName>
        <fullName evidence="1">Uncharacterized protein</fullName>
    </submittedName>
</protein>
<gene>
    <name evidence="1" type="ORF">OUZ56_010096</name>
</gene>
<evidence type="ECO:0000313" key="2">
    <source>
        <dbReference type="Proteomes" id="UP001234178"/>
    </source>
</evidence>
<proteinExistence type="predicted"/>
<keyword evidence="2" id="KW-1185">Reference proteome</keyword>
<sequence length="143" mass="15854">MSTEKPSSVKLAFQASLNASSEFSGSRRFVIGGKDFLVALPLHVLNHTVLTAKYSHDSGAGRKEQRSRIRLLERGRRENVDCWALRGVSHLLISGGRLLVDCCVDEVDSLGEAGRFRWFTFGCVFVDSVDEAGRFDDLAQVFC</sequence>
<dbReference type="EMBL" id="JAOYFB010000037">
    <property type="protein sequence ID" value="KAK4024674.1"/>
    <property type="molecule type" value="Genomic_DNA"/>
</dbReference>
<name>A0ABR0AHS5_9CRUS</name>
<evidence type="ECO:0000313" key="1">
    <source>
        <dbReference type="EMBL" id="KAK4024674.1"/>
    </source>
</evidence>
<organism evidence="1 2">
    <name type="scientific">Daphnia magna</name>
    <dbReference type="NCBI Taxonomy" id="35525"/>
    <lineage>
        <taxon>Eukaryota</taxon>
        <taxon>Metazoa</taxon>
        <taxon>Ecdysozoa</taxon>
        <taxon>Arthropoda</taxon>
        <taxon>Crustacea</taxon>
        <taxon>Branchiopoda</taxon>
        <taxon>Diplostraca</taxon>
        <taxon>Cladocera</taxon>
        <taxon>Anomopoda</taxon>
        <taxon>Daphniidae</taxon>
        <taxon>Daphnia</taxon>
    </lineage>
</organism>
<reference evidence="1 2" key="1">
    <citation type="journal article" date="2023" name="Nucleic Acids Res.">
        <title>The hologenome of Daphnia magna reveals possible DNA methylation and microbiome-mediated evolution of the host genome.</title>
        <authorList>
            <person name="Chaturvedi A."/>
            <person name="Li X."/>
            <person name="Dhandapani V."/>
            <person name="Marshall H."/>
            <person name="Kissane S."/>
            <person name="Cuenca-Cambronero M."/>
            <person name="Asole G."/>
            <person name="Calvet F."/>
            <person name="Ruiz-Romero M."/>
            <person name="Marangio P."/>
            <person name="Guigo R."/>
            <person name="Rago D."/>
            <person name="Mirbahai L."/>
            <person name="Eastwood N."/>
            <person name="Colbourne J.K."/>
            <person name="Zhou J."/>
            <person name="Mallon E."/>
            <person name="Orsini L."/>
        </authorList>
    </citation>
    <scope>NUCLEOTIDE SEQUENCE [LARGE SCALE GENOMIC DNA]</scope>
    <source>
        <strain evidence="1">LRV0_1</strain>
    </source>
</reference>
<comment type="caution">
    <text evidence="1">The sequence shown here is derived from an EMBL/GenBank/DDBJ whole genome shotgun (WGS) entry which is preliminary data.</text>
</comment>